<evidence type="ECO:0000313" key="2">
    <source>
        <dbReference type="EMBL" id="EAR11045.1"/>
    </source>
</evidence>
<dbReference type="Proteomes" id="UP000005953">
    <property type="component" value="Unassembled WGS sequence"/>
</dbReference>
<dbReference type="GO" id="GO:0016209">
    <property type="term" value="F:antioxidant activity"/>
    <property type="evidence" value="ECO:0007669"/>
    <property type="project" value="InterPro"/>
</dbReference>
<accession>A4B8U4</accession>
<gene>
    <name evidence="2" type="ORF">MED297_19197</name>
</gene>
<dbReference type="Gene3D" id="3.40.30.10">
    <property type="entry name" value="Glutaredoxin"/>
    <property type="match status" value="1"/>
</dbReference>
<dbReference type="AlphaFoldDB" id="A4B8U4"/>
<dbReference type="InterPro" id="IPR036249">
    <property type="entry name" value="Thioredoxin-like_sf"/>
</dbReference>
<feature type="domain" description="Alkyl hydroperoxide reductase subunit C/ Thiol specific antioxidant" evidence="1">
    <location>
        <begin position="1"/>
        <end position="122"/>
    </location>
</feature>
<keyword evidence="3" id="KW-1185">Reference proteome</keyword>
<comment type="caution">
    <text evidence="2">The sequence shown here is derived from an EMBL/GenBank/DDBJ whole genome shotgun (WGS) entry which is preliminary data.</text>
</comment>
<dbReference type="GO" id="GO:0016491">
    <property type="term" value="F:oxidoreductase activity"/>
    <property type="evidence" value="ECO:0007669"/>
    <property type="project" value="InterPro"/>
</dbReference>
<dbReference type="EMBL" id="AAOE01000001">
    <property type="protein sequence ID" value="EAR11045.1"/>
    <property type="molecule type" value="Genomic_DNA"/>
</dbReference>
<sequence>MLCFFRDAACPFCNFRVYELTHRYRAWKARGVEVIAVFSSTAEEVREHVARYPRPFRLIADSNLDIYNQYGVEKSGKALWKALLFKMPRIIRGMVKGGRPRPNPHVTLVPADFLIDTKGHIQDCWYGRNTSDHIPLERVDAFIGRDAQVANTSAV</sequence>
<organism evidence="2 3">
    <name type="scientific">Reinekea blandensis MED297</name>
    <dbReference type="NCBI Taxonomy" id="314283"/>
    <lineage>
        <taxon>Bacteria</taxon>
        <taxon>Pseudomonadati</taxon>
        <taxon>Pseudomonadota</taxon>
        <taxon>Gammaproteobacteria</taxon>
        <taxon>Oceanospirillales</taxon>
        <taxon>Saccharospirillaceae</taxon>
        <taxon>Reinekea</taxon>
    </lineage>
</organism>
<dbReference type="SUPFAM" id="SSF52833">
    <property type="entry name" value="Thioredoxin-like"/>
    <property type="match status" value="1"/>
</dbReference>
<protein>
    <recommendedName>
        <fullName evidence="1">Alkyl hydroperoxide reductase subunit C/ Thiol specific antioxidant domain-containing protein</fullName>
    </recommendedName>
</protein>
<evidence type="ECO:0000259" key="1">
    <source>
        <dbReference type="Pfam" id="PF00578"/>
    </source>
</evidence>
<name>A4B8U4_9GAMM</name>
<reference evidence="2 3" key="1">
    <citation type="submission" date="2006-02" db="EMBL/GenBank/DDBJ databases">
        <authorList>
            <person name="Pinhassi J."/>
            <person name="Pedros-Alio C."/>
            <person name="Ferriera S."/>
            <person name="Johnson J."/>
            <person name="Kravitz S."/>
            <person name="Halpern A."/>
            <person name="Remington K."/>
            <person name="Beeson K."/>
            <person name="Tran B."/>
            <person name="Rogers Y.-H."/>
            <person name="Friedman R."/>
            <person name="Venter J.C."/>
        </authorList>
    </citation>
    <scope>NUCLEOTIDE SEQUENCE [LARGE SCALE GENOMIC DNA]</scope>
    <source>
        <strain evidence="2 3">MED297</strain>
    </source>
</reference>
<evidence type="ECO:0000313" key="3">
    <source>
        <dbReference type="Proteomes" id="UP000005953"/>
    </source>
</evidence>
<dbReference type="HOGENOM" id="CLU_084744_1_0_6"/>
<proteinExistence type="predicted"/>
<dbReference type="InterPro" id="IPR000866">
    <property type="entry name" value="AhpC/TSA"/>
</dbReference>
<dbReference type="Pfam" id="PF00578">
    <property type="entry name" value="AhpC-TSA"/>
    <property type="match status" value="1"/>
</dbReference>
<dbReference type="STRING" id="314283.MED297_19197"/>